<accession>A0A448XLP7</accession>
<reference evidence="1" key="1">
    <citation type="submission" date="2018-11" db="EMBL/GenBank/DDBJ databases">
        <authorList>
            <consortium name="Pathogen Informatics"/>
        </authorList>
    </citation>
    <scope>NUCLEOTIDE SEQUENCE</scope>
</reference>
<name>A0A448XLP7_9PLAT</name>
<dbReference type="AlphaFoldDB" id="A0A448XLP7"/>
<sequence length="71" mass="7743">MECRKASARLNEACHLGLRVPLPARLCLLSLPPTTLKASHALQTCPIVGFFDNLLDEMLRSGAKEVGKVQL</sequence>
<evidence type="ECO:0000313" key="2">
    <source>
        <dbReference type="Proteomes" id="UP000784294"/>
    </source>
</evidence>
<dbReference type="Proteomes" id="UP000784294">
    <property type="component" value="Unassembled WGS sequence"/>
</dbReference>
<proteinExistence type="predicted"/>
<comment type="caution">
    <text evidence="1">The sequence shown here is derived from an EMBL/GenBank/DDBJ whole genome shotgun (WGS) entry which is preliminary data.</text>
</comment>
<dbReference type="EMBL" id="CAAALY010261965">
    <property type="protein sequence ID" value="VEL39622.1"/>
    <property type="molecule type" value="Genomic_DNA"/>
</dbReference>
<evidence type="ECO:0000313" key="1">
    <source>
        <dbReference type="EMBL" id="VEL39622.1"/>
    </source>
</evidence>
<keyword evidence="2" id="KW-1185">Reference proteome</keyword>
<gene>
    <name evidence="1" type="ORF">PXEA_LOCUS33062</name>
</gene>
<protein>
    <submittedName>
        <fullName evidence="1">Uncharacterized protein</fullName>
    </submittedName>
</protein>
<organism evidence="1 2">
    <name type="scientific">Protopolystoma xenopodis</name>
    <dbReference type="NCBI Taxonomy" id="117903"/>
    <lineage>
        <taxon>Eukaryota</taxon>
        <taxon>Metazoa</taxon>
        <taxon>Spiralia</taxon>
        <taxon>Lophotrochozoa</taxon>
        <taxon>Platyhelminthes</taxon>
        <taxon>Monogenea</taxon>
        <taxon>Polyopisthocotylea</taxon>
        <taxon>Polystomatidea</taxon>
        <taxon>Polystomatidae</taxon>
        <taxon>Protopolystoma</taxon>
    </lineage>
</organism>